<name>A0A316AJ74_9BACT</name>
<dbReference type="CDD" id="cd05387">
    <property type="entry name" value="BY-kinase"/>
    <property type="match status" value="1"/>
</dbReference>
<evidence type="ECO:0000256" key="6">
    <source>
        <dbReference type="ARBA" id="ARBA00022989"/>
    </source>
</evidence>
<protein>
    <submittedName>
        <fullName evidence="12">Capsular exopolysaccharide synthesis family protein</fullName>
    </submittedName>
</protein>
<reference evidence="12 13" key="1">
    <citation type="submission" date="2018-03" db="EMBL/GenBank/DDBJ databases">
        <title>Genomic Encyclopedia of Archaeal and Bacterial Type Strains, Phase II (KMG-II): from individual species to whole genera.</title>
        <authorList>
            <person name="Goeker M."/>
        </authorList>
    </citation>
    <scope>NUCLEOTIDE SEQUENCE [LARGE SCALE GENOMIC DNA]</scope>
    <source>
        <strain evidence="12 13">DSM 100346</strain>
    </source>
</reference>
<dbReference type="PANTHER" id="PTHR32309:SF13">
    <property type="entry name" value="FERRIC ENTEROBACTIN TRANSPORT PROTEIN FEPE"/>
    <property type="match status" value="1"/>
</dbReference>
<dbReference type="AlphaFoldDB" id="A0A316AJ74"/>
<feature type="transmembrane region" description="Helical" evidence="9">
    <location>
        <begin position="34"/>
        <end position="52"/>
    </location>
</feature>
<evidence type="ECO:0000256" key="9">
    <source>
        <dbReference type="SAM" id="Phobius"/>
    </source>
</evidence>
<gene>
    <name evidence="12" type="ORF">CLV98_106104</name>
</gene>
<dbReference type="Pfam" id="PF02706">
    <property type="entry name" value="Wzz"/>
    <property type="match status" value="1"/>
</dbReference>
<keyword evidence="5" id="KW-0067">ATP-binding</keyword>
<feature type="domain" description="CobQ/CobB/MinD/ParA nucleotide binding" evidence="10">
    <location>
        <begin position="584"/>
        <end position="630"/>
    </location>
</feature>
<keyword evidence="8" id="KW-0175">Coiled coil</keyword>
<keyword evidence="3 9" id="KW-0812">Transmembrane</keyword>
<dbReference type="InterPro" id="IPR050445">
    <property type="entry name" value="Bact_polysacc_biosynth/exp"/>
</dbReference>
<keyword evidence="4" id="KW-0547">Nucleotide-binding</keyword>
<feature type="domain" description="Polysaccharide chain length determinant N-terminal" evidence="11">
    <location>
        <begin position="21"/>
        <end position="110"/>
    </location>
</feature>
<evidence type="ECO:0000256" key="1">
    <source>
        <dbReference type="ARBA" id="ARBA00004651"/>
    </source>
</evidence>
<organism evidence="12 13">
    <name type="scientific">Dyadobacter jejuensis</name>
    <dbReference type="NCBI Taxonomy" id="1082580"/>
    <lineage>
        <taxon>Bacteria</taxon>
        <taxon>Pseudomonadati</taxon>
        <taxon>Bacteroidota</taxon>
        <taxon>Cytophagia</taxon>
        <taxon>Cytophagales</taxon>
        <taxon>Spirosomataceae</taxon>
        <taxon>Dyadobacter</taxon>
    </lineage>
</organism>
<sequence>MTDNGRDQDFFERLTSPNDRVDTMALLRVILSRWHWMLSALALAALLGLFYYKWATPRYASKVTFKYHQKASQLDELTNTYSGYFFDNSPADYLTEAFIIRSQGVVEEALAVLNSPFTFYRTKALRQVDVYPYRPLRISILDYRPEEFENGTFILDERLGLTYTSPGSTLHWADPLLQPIHLPGLTLRVDSLLTQPGYRYRFHYNDPTKLAKRLAEQIEMKEVEEAMPIMHLSFEHQSEAYTHDFTKSLIQSYGAFDLLKKRKSSDLTIAFIRQQLQIFSDSLKQAAQQLEDFKQNNKTLDLRQAAEVTASRLEAIDAEKQKLLVQNSYLKLLEQNLTLGLEPTPWLSMGLDAPSEALFTNLLSQYHQALYKRKEMLLQFSLNAPPLVLATQRVESLQQQIINQMALLEKKNQVTANLLTSQRIKLQSQLLTWPVLERTQLYLQSNYDVNQRIYAMLRDKDLEASILRAGILPTFTVISGLDVEQVAPRPWAIGALAVVLGLLLGIGSIAGARISNSKLHALHHLRDAPKLAFWGIIYHHQGMRYPIDWAHILSDRSLFTESVNLVRSRLTLGNHKESAEGTQILITSQTAGEGKSFFTIHLALSLSKLGKRVLIIDADLRKPQLSYYLSETNLVGLGSFLEAQRSDFPALIRATEAPNLHFIGTQLGPERPAELLQAETFRRLLAYCKSQYQYILLDSAPLALVSDSLPLLQSSDYTLFMARWLRSDRDVLRFARQAALQYPGSNMKLVLTDFYQDGLFEPITGHREIEQRMATYVMSQSDNSGYYAATTPPPWYIRWLSRRSPHKRQH</sequence>
<evidence type="ECO:0000256" key="2">
    <source>
        <dbReference type="ARBA" id="ARBA00022475"/>
    </source>
</evidence>
<evidence type="ECO:0000259" key="11">
    <source>
        <dbReference type="Pfam" id="PF02706"/>
    </source>
</evidence>
<dbReference type="InterPro" id="IPR003856">
    <property type="entry name" value="LPS_length_determ_N"/>
</dbReference>
<dbReference type="Pfam" id="PF01656">
    <property type="entry name" value="CbiA"/>
    <property type="match status" value="1"/>
</dbReference>
<keyword evidence="6 9" id="KW-1133">Transmembrane helix</keyword>
<evidence type="ECO:0000259" key="10">
    <source>
        <dbReference type="Pfam" id="PF01656"/>
    </source>
</evidence>
<dbReference type="PANTHER" id="PTHR32309">
    <property type="entry name" value="TYROSINE-PROTEIN KINASE"/>
    <property type="match status" value="1"/>
</dbReference>
<dbReference type="InterPro" id="IPR027417">
    <property type="entry name" value="P-loop_NTPase"/>
</dbReference>
<keyword evidence="7 9" id="KW-0472">Membrane</keyword>
<feature type="coiled-coil region" evidence="8">
    <location>
        <begin position="276"/>
        <end position="303"/>
    </location>
</feature>
<comment type="caution">
    <text evidence="12">The sequence shown here is derived from an EMBL/GenBank/DDBJ whole genome shotgun (WGS) entry which is preliminary data.</text>
</comment>
<evidence type="ECO:0000256" key="4">
    <source>
        <dbReference type="ARBA" id="ARBA00022741"/>
    </source>
</evidence>
<keyword evidence="2" id="KW-1003">Cell membrane</keyword>
<dbReference type="OrthoDB" id="9794577at2"/>
<dbReference type="EMBL" id="QGDT01000006">
    <property type="protein sequence ID" value="PWJ57632.1"/>
    <property type="molecule type" value="Genomic_DNA"/>
</dbReference>
<evidence type="ECO:0000256" key="3">
    <source>
        <dbReference type="ARBA" id="ARBA00022692"/>
    </source>
</evidence>
<dbReference type="InterPro" id="IPR005702">
    <property type="entry name" value="Wzc-like_C"/>
</dbReference>
<dbReference type="InterPro" id="IPR002586">
    <property type="entry name" value="CobQ/CobB/MinD/ParA_Nub-bd_dom"/>
</dbReference>
<evidence type="ECO:0000256" key="8">
    <source>
        <dbReference type="SAM" id="Coils"/>
    </source>
</evidence>
<evidence type="ECO:0000313" key="13">
    <source>
        <dbReference type="Proteomes" id="UP000245880"/>
    </source>
</evidence>
<dbReference type="SUPFAM" id="SSF52540">
    <property type="entry name" value="P-loop containing nucleoside triphosphate hydrolases"/>
    <property type="match status" value="1"/>
</dbReference>
<dbReference type="GO" id="GO:0005886">
    <property type="term" value="C:plasma membrane"/>
    <property type="evidence" value="ECO:0007669"/>
    <property type="project" value="UniProtKB-SubCell"/>
</dbReference>
<dbReference type="GO" id="GO:0004713">
    <property type="term" value="F:protein tyrosine kinase activity"/>
    <property type="evidence" value="ECO:0007669"/>
    <property type="project" value="TreeGrafter"/>
</dbReference>
<accession>A0A316AJ74</accession>
<keyword evidence="13" id="KW-1185">Reference proteome</keyword>
<proteinExistence type="predicted"/>
<dbReference type="Proteomes" id="UP000245880">
    <property type="component" value="Unassembled WGS sequence"/>
</dbReference>
<evidence type="ECO:0000256" key="7">
    <source>
        <dbReference type="ARBA" id="ARBA00023136"/>
    </source>
</evidence>
<dbReference type="RefSeq" id="WP_109674793.1">
    <property type="nucleotide sequence ID" value="NZ_QGDT01000006.1"/>
</dbReference>
<evidence type="ECO:0000256" key="5">
    <source>
        <dbReference type="ARBA" id="ARBA00022840"/>
    </source>
</evidence>
<dbReference type="Gene3D" id="3.40.50.300">
    <property type="entry name" value="P-loop containing nucleotide triphosphate hydrolases"/>
    <property type="match status" value="1"/>
</dbReference>
<comment type="subcellular location">
    <subcellularLocation>
        <location evidence="1">Cell membrane</location>
        <topology evidence="1">Multi-pass membrane protein</topology>
    </subcellularLocation>
</comment>
<evidence type="ECO:0000313" key="12">
    <source>
        <dbReference type="EMBL" id="PWJ57632.1"/>
    </source>
</evidence>